<protein>
    <submittedName>
        <fullName evidence="2">Uncharacterized protein</fullName>
    </submittedName>
</protein>
<proteinExistence type="predicted"/>
<dbReference type="OrthoDB" id="8441592at2"/>
<dbReference type="AlphaFoldDB" id="A0A163XQQ4"/>
<dbReference type="RefSeq" id="WP_068737319.1">
    <property type="nucleotide sequence ID" value="NZ_LVYV01000053.1"/>
</dbReference>
<feature type="region of interest" description="Disordered" evidence="1">
    <location>
        <begin position="1"/>
        <end position="29"/>
    </location>
</feature>
<evidence type="ECO:0000313" key="2">
    <source>
        <dbReference type="EMBL" id="KZD21230.1"/>
    </source>
</evidence>
<evidence type="ECO:0000313" key="3">
    <source>
        <dbReference type="Proteomes" id="UP000076574"/>
    </source>
</evidence>
<dbReference type="EMBL" id="LVYV01000053">
    <property type="protein sequence ID" value="KZD21230.1"/>
    <property type="molecule type" value="Genomic_DNA"/>
</dbReference>
<accession>A0A163XQQ4</accession>
<dbReference type="Proteomes" id="UP000076574">
    <property type="component" value="Unassembled WGS sequence"/>
</dbReference>
<comment type="caution">
    <text evidence="2">The sequence shown here is derived from an EMBL/GenBank/DDBJ whole genome shotgun (WGS) entry which is preliminary data.</text>
</comment>
<keyword evidence="3" id="KW-1185">Reference proteome</keyword>
<sequence length="374" mass="42946">MANGKPAVSSTVKRKSSDQQQLPWRPFKDRPSGIWIDETVARIKETAQPELIDSLFRNHIPKDAKFRVLKHLITVDGRKRPEGDNCPCPMCTPNRFLTGSLVWFYELQCCAFIGNCCANDDVLAEAEKERKWRDRRDSEEGYLLDALPLVAPRLNVLESLKSVAAEAVRAYRKFRNTIPEVHELLRQMKHHHGGQLTLTEIIRDESQEQDDDYFGPAGFKGRGKDGVESRDHVLGTFSGQIAVQKDYNPTKELEDMHRMLLSVASDSYSQDALNFIVGMSENQRHAAVVILRDVEERIVKFKARLQDLASFYTAENAQTLHEFFTHDLNRLYFRVEFSNGRDGPTLKFKRGASIYTLIRGTWANKLEFDWPRAE</sequence>
<organism evidence="2 3">
    <name type="scientific">Tardiphaga robiniae</name>
    <dbReference type="NCBI Taxonomy" id="943830"/>
    <lineage>
        <taxon>Bacteria</taxon>
        <taxon>Pseudomonadati</taxon>
        <taxon>Pseudomonadota</taxon>
        <taxon>Alphaproteobacteria</taxon>
        <taxon>Hyphomicrobiales</taxon>
        <taxon>Nitrobacteraceae</taxon>
        <taxon>Tardiphaga</taxon>
    </lineage>
</organism>
<reference evidence="2 3" key="1">
    <citation type="submission" date="2016-03" db="EMBL/GenBank/DDBJ databases">
        <title>Microsymbionts genomes from the relict species Vavilovia formosa (Stev.) Fed.</title>
        <authorList>
            <person name="Kopat V."/>
            <person name="Chirak E."/>
            <person name="Kimeklis A."/>
            <person name="Andronov E."/>
        </authorList>
    </citation>
    <scope>NUCLEOTIDE SEQUENCE [LARGE SCALE GENOMIC DNA]</scope>
    <source>
        <strain evidence="2 3">Vaf07</strain>
    </source>
</reference>
<evidence type="ECO:0000256" key="1">
    <source>
        <dbReference type="SAM" id="MobiDB-lite"/>
    </source>
</evidence>
<gene>
    <name evidence="2" type="ORF">A4A58_15775</name>
</gene>
<name>A0A163XQQ4_9BRAD</name>